<comment type="caution">
    <text evidence="3">The sequence shown here is derived from an EMBL/GenBank/DDBJ whole genome shotgun (WGS) entry which is preliminary data.</text>
</comment>
<dbReference type="Pfam" id="PF00078">
    <property type="entry name" value="RVT_1"/>
    <property type="match status" value="1"/>
</dbReference>
<dbReference type="InterPro" id="IPR043128">
    <property type="entry name" value="Rev_trsase/Diguanyl_cyclase"/>
</dbReference>
<name>A0A9W6UDD8_9STRA</name>
<protein>
    <submittedName>
        <fullName evidence="3">Unnamed protein product</fullName>
    </submittedName>
</protein>
<evidence type="ECO:0000256" key="1">
    <source>
        <dbReference type="SAM" id="MobiDB-lite"/>
    </source>
</evidence>
<feature type="compositionally biased region" description="Basic and acidic residues" evidence="1">
    <location>
        <begin position="99"/>
        <end position="114"/>
    </location>
</feature>
<feature type="compositionally biased region" description="Low complexity" evidence="1">
    <location>
        <begin position="399"/>
        <end position="412"/>
    </location>
</feature>
<dbReference type="InterPro" id="IPR051320">
    <property type="entry name" value="Viral_Replic_Matur_Polypro"/>
</dbReference>
<sequence length="657" mass="72853">MDRGMRRKPANDIQFGRYNPLRTNPGPQGRPTPGVKARMAYRADVPWESRGSASGDLQWDDDSEEDEYGYQYDDNEYDYEFLPQEEVFRAEGPRGNFPRGEHPRSHPRSSDRRPGGSLGVSQIKAEAELPRGAHRNDIDGVKTQVSDQRKVMVTLGHRVVYTFDVWVSNIGQGIDCLLGMNIMVAAGVRLSTNEGEVVLPDEERIHLVGGPKHDRMGTTFAVATHGGLWLVPGESHRLPLATRVCYPGDLDVWVSRGDSWVTLMKFGTDKAPAFARVVNISRYPVEVLPHSLFAALTEKGRLSVGMTFVCPDSRQYEEREQPAYENTYSRATERRLAVEARALERQAPPTVERPTYRTPAAILRRHSTPTPAFPHDPREPPGIRWANTLTLGPQVRAAVGTGATTNGGTPSALDADFDDGVAPETADSSAESRGASTPPAQAARELERVFGNSSPLPVTSPITTRYVMLATAASSPGGGQPAVYYHQGSDFILLGQLIIQLACLPDLSDLTNEARSMMRWSLLTRLLETGLIEYSTSAWASPIVIVMKKNGKDIRLCIDYRVVNQPIKPLNYPLPLIDELMSNFAATKWFMTLDMASGFEAVPMTARAKLISAFICPFGHFQWRRMPFKLKNAPPIYQQLLDNCLWGFVRLSLAEES</sequence>
<proteinExistence type="predicted"/>
<evidence type="ECO:0000313" key="4">
    <source>
        <dbReference type="Proteomes" id="UP001165121"/>
    </source>
</evidence>
<dbReference type="SUPFAM" id="SSF56672">
    <property type="entry name" value="DNA/RNA polymerases"/>
    <property type="match status" value="1"/>
</dbReference>
<feature type="region of interest" description="Disordered" evidence="1">
    <location>
        <begin position="91"/>
        <end position="118"/>
    </location>
</feature>
<dbReference type="InterPro" id="IPR043502">
    <property type="entry name" value="DNA/RNA_pol_sf"/>
</dbReference>
<dbReference type="InterPro" id="IPR000477">
    <property type="entry name" value="RT_dom"/>
</dbReference>
<dbReference type="Gene3D" id="3.30.70.270">
    <property type="match status" value="1"/>
</dbReference>
<evidence type="ECO:0000259" key="2">
    <source>
        <dbReference type="Pfam" id="PF00078"/>
    </source>
</evidence>
<keyword evidence="4" id="KW-1185">Reference proteome</keyword>
<gene>
    <name evidence="3" type="ORF">Pfra01_000727600</name>
</gene>
<reference evidence="3" key="1">
    <citation type="submission" date="2023-04" db="EMBL/GenBank/DDBJ databases">
        <title>Phytophthora fragariaefolia NBRC 109709.</title>
        <authorList>
            <person name="Ichikawa N."/>
            <person name="Sato H."/>
            <person name="Tonouchi N."/>
        </authorList>
    </citation>
    <scope>NUCLEOTIDE SEQUENCE</scope>
    <source>
        <strain evidence="3">NBRC 109709</strain>
    </source>
</reference>
<evidence type="ECO:0000313" key="3">
    <source>
        <dbReference type="EMBL" id="GMF31554.1"/>
    </source>
</evidence>
<organism evidence="3 4">
    <name type="scientific">Phytophthora fragariaefolia</name>
    <dbReference type="NCBI Taxonomy" id="1490495"/>
    <lineage>
        <taxon>Eukaryota</taxon>
        <taxon>Sar</taxon>
        <taxon>Stramenopiles</taxon>
        <taxon>Oomycota</taxon>
        <taxon>Peronosporomycetes</taxon>
        <taxon>Peronosporales</taxon>
        <taxon>Peronosporaceae</taxon>
        <taxon>Phytophthora</taxon>
    </lineage>
</organism>
<dbReference type="OrthoDB" id="5599163at2759"/>
<feature type="domain" description="Reverse transcriptase" evidence="2">
    <location>
        <begin position="548"/>
        <end position="644"/>
    </location>
</feature>
<dbReference type="CDD" id="cd01647">
    <property type="entry name" value="RT_LTR"/>
    <property type="match status" value="1"/>
</dbReference>
<accession>A0A9W6UDD8</accession>
<dbReference type="PANTHER" id="PTHR33064">
    <property type="entry name" value="POL PROTEIN"/>
    <property type="match status" value="1"/>
</dbReference>
<dbReference type="AlphaFoldDB" id="A0A9W6UDD8"/>
<dbReference type="PANTHER" id="PTHR33064:SF37">
    <property type="entry name" value="RIBONUCLEASE H"/>
    <property type="match status" value="1"/>
</dbReference>
<feature type="region of interest" description="Disordered" evidence="1">
    <location>
        <begin position="1"/>
        <end position="69"/>
    </location>
</feature>
<feature type="compositionally biased region" description="Polar residues" evidence="1">
    <location>
        <begin position="426"/>
        <end position="439"/>
    </location>
</feature>
<feature type="region of interest" description="Disordered" evidence="1">
    <location>
        <begin position="399"/>
        <end position="441"/>
    </location>
</feature>
<dbReference type="EMBL" id="BSXT01000638">
    <property type="protein sequence ID" value="GMF31554.1"/>
    <property type="molecule type" value="Genomic_DNA"/>
</dbReference>
<dbReference type="Proteomes" id="UP001165121">
    <property type="component" value="Unassembled WGS sequence"/>
</dbReference>
<dbReference type="Gene3D" id="3.10.10.10">
    <property type="entry name" value="HIV Type 1 Reverse Transcriptase, subunit A, domain 1"/>
    <property type="match status" value="1"/>
</dbReference>
<feature type="compositionally biased region" description="Acidic residues" evidence="1">
    <location>
        <begin position="58"/>
        <end position="69"/>
    </location>
</feature>